<dbReference type="STRING" id="5762.D2V5E2"/>
<reference evidence="1 2" key="1">
    <citation type="journal article" date="2010" name="Cell">
        <title>The genome of Naegleria gruberi illuminates early eukaryotic versatility.</title>
        <authorList>
            <person name="Fritz-Laylin L.K."/>
            <person name="Prochnik S.E."/>
            <person name="Ginger M.L."/>
            <person name="Dacks J.B."/>
            <person name="Carpenter M.L."/>
            <person name="Field M.C."/>
            <person name="Kuo A."/>
            <person name="Paredez A."/>
            <person name="Chapman J."/>
            <person name="Pham J."/>
            <person name="Shu S."/>
            <person name="Neupane R."/>
            <person name="Cipriano M."/>
            <person name="Mancuso J."/>
            <person name="Tu H."/>
            <person name="Salamov A."/>
            <person name="Lindquist E."/>
            <person name="Shapiro H."/>
            <person name="Lucas S."/>
            <person name="Grigoriev I.V."/>
            <person name="Cande W.Z."/>
            <person name="Fulton C."/>
            <person name="Rokhsar D.S."/>
            <person name="Dawson S.C."/>
        </authorList>
    </citation>
    <scope>NUCLEOTIDE SEQUENCE [LARGE SCALE GENOMIC DNA]</scope>
    <source>
        <strain evidence="1 2">NEG-M</strain>
    </source>
</reference>
<accession>D2V5E2</accession>
<dbReference type="SUPFAM" id="SSF53448">
    <property type="entry name" value="Nucleotide-diphospho-sugar transferases"/>
    <property type="match status" value="1"/>
</dbReference>
<dbReference type="AlphaFoldDB" id="D2V5E2"/>
<dbReference type="Gene3D" id="3.90.550.10">
    <property type="entry name" value="Spore Coat Polysaccharide Biosynthesis Protein SpsA, Chain A"/>
    <property type="match status" value="1"/>
</dbReference>
<dbReference type="VEuPathDB" id="AmoebaDB:NAEGRDRAFT_57125"/>
<dbReference type="Proteomes" id="UP000006671">
    <property type="component" value="Unassembled WGS sequence"/>
</dbReference>
<dbReference type="eggNOG" id="KOG1950">
    <property type="taxonomic scope" value="Eukaryota"/>
</dbReference>
<dbReference type="KEGG" id="ngr:NAEGRDRAFT_57125"/>
<evidence type="ECO:0000313" key="2">
    <source>
        <dbReference type="Proteomes" id="UP000006671"/>
    </source>
</evidence>
<dbReference type="OrthoDB" id="2014201at2759"/>
<proteinExistence type="predicted"/>
<protein>
    <submittedName>
        <fullName evidence="1">Predicted protein</fullName>
    </submittedName>
</protein>
<sequence length="269" mass="30986">MIIPRTSSILYTILLCLALVVVVLNSGFVRANTQSSLLYPIDNLPTEKSSEAFVTILDDDSHLAAVRVIHKSVRETKSTHPFVAIVTDRVSERSKKVLKEDKITIIHEIPSSKGQIYPYIFLWYLEKYGFNNVIFLSTDVLVKRNIDSLFKCKGKVCGTNSMTIPDDLDTFFMAIKPSIATFDDMIAREEEVLKKAYDRNAQAFLNTYYNWRIAEYADDTMLEEGNTKADGLVRLPVHWNGFEPLYYTYRPSWDYMVNQGMRIINYNFL</sequence>
<name>D2V5E2_NAEGR</name>
<keyword evidence="2" id="KW-1185">Reference proteome</keyword>
<dbReference type="EMBL" id="GG738852">
    <property type="protein sequence ID" value="EFC48096.1"/>
    <property type="molecule type" value="Genomic_DNA"/>
</dbReference>
<dbReference type="InParanoid" id="D2V5E2"/>
<dbReference type="InterPro" id="IPR029044">
    <property type="entry name" value="Nucleotide-diphossugar_trans"/>
</dbReference>
<gene>
    <name evidence="1" type="ORF">NAEGRDRAFT_57125</name>
</gene>
<dbReference type="InterPro" id="IPR050587">
    <property type="entry name" value="GNT1/Glycosyltrans_8"/>
</dbReference>
<dbReference type="RefSeq" id="XP_002680840.1">
    <property type="nucleotide sequence ID" value="XM_002680794.1"/>
</dbReference>
<dbReference type="PANTHER" id="PTHR11183">
    <property type="entry name" value="GLYCOGENIN SUBFAMILY MEMBER"/>
    <property type="match status" value="1"/>
</dbReference>
<organism evidence="2">
    <name type="scientific">Naegleria gruberi</name>
    <name type="common">Amoeba</name>
    <dbReference type="NCBI Taxonomy" id="5762"/>
    <lineage>
        <taxon>Eukaryota</taxon>
        <taxon>Discoba</taxon>
        <taxon>Heterolobosea</taxon>
        <taxon>Tetramitia</taxon>
        <taxon>Eutetramitia</taxon>
        <taxon>Vahlkampfiidae</taxon>
        <taxon>Naegleria</taxon>
    </lineage>
</organism>
<evidence type="ECO:0000313" key="1">
    <source>
        <dbReference type="EMBL" id="EFC48096.1"/>
    </source>
</evidence>
<dbReference type="GeneID" id="8849564"/>